<dbReference type="Proteomes" id="UP000193467">
    <property type="component" value="Unassembled WGS sequence"/>
</dbReference>
<feature type="domain" description="SUZ" evidence="2">
    <location>
        <begin position="15"/>
        <end position="99"/>
    </location>
</feature>
<gene>
    <name evidence="3" type="ORF">BCR35DRAFT_64420</name>
</gene>
<dbReference type="InParanoid" id="A0A1Y2FHS4"/>
<keyword evidence="4" id="KW-1185">Reference proteome</keyword>
<feature type="compositionally biased region" description="Low complexity" evidence="1">
    <location>
        <begin position="59"/>
        <end position="71"/>
    </location>
</feature>
<dbReference type="STRING" id="106004.A0A1Y2FHS4"/>
<dbReference type="PROSITE" id="PS51673">
    <property type="entry name" value="SUZ"/>
    <property type="match status" value="1"/>
</dbReference>
<feature type="compositionally biased region" description="Basic and acidic residues" evidence="1">
    <location>
        <begin position="81"/>
        <end position="95"/>
    </location>
</feature>
<sequence length="224" mass="22326">MTEEAKNAKLWSDANAPAPTYSILSSASTSSASSSTSRLPPPAALSPGPALTILKRPTSAPSSSARSSASSGTPNTQKTLQQREREYEQARRRIYGEPPLPELESGVEALTLGGGGGNSSPSHSNGERGTRGPRSNPDGRSKSSGGSTRRRNGRGTGGGGAASSASSSSSLSLGPEKSAGGEKGGEGVVRAPKGPNAEGGFGFGGGSQGERTGSSSGRGRGRGR</sequence>
<comment type="caution">
    <text evidence="3">The sequence shown here is derived from an EMBL/GenBank/DDBJ whole genome shotgun (WGS) entry which is preliminary data.</text>
</comment>
<evidence type="ECO:0000313" key="4">
    <source>
        <dbReference type="Proteomes" id="UP000193467"/>
    </source>
</evidence>
<proteinExistence type="predicted"/>
<dbReference type="PANTHER" id="PTHR31796:SF2">
    <property type="entry name" value="SUZ DOMAIN-CONTAINING PROTEIN 1"/>
    <property type="match status" value="1"/>
</dbReference>
<evidence type="ECO:0000313" key="3">
    <source>
        <dbReference type="EMBL" id="ORY83511.1"/>
    </source>
</evidence>
<organism evidence="3 4">
    <name type="scientific">Leucosporidium creatinivorum</name>
    <dbReference type="NCBI Taxonomy" id="106004"/>
    <lineage>
        <taxon>Eukaryota</taxon>
        <taxon>Fungi</taxon>
        <taxon>Dikarya</taxon>
        <taxon>Basidiomycota</taxon>
        <taxon>Pucciniomycotina</taxon>
        <taxon>Microbotryomycetes</taxon>
        <taxon>Leucosporidiales</taxon>
        <taxon>Leucosporidium</taxon>
    </lineage>
</organism>
<feature type="compositionally biased region" description="Gly residues" evidence="1">
    <location>
        <begin position="197"/>
        <end position="208"/>
    </location>
</feature>
<dbReference type="AlphaFoldDB" id="A0A1Y2FHS4"/>
<reference evidence="3 4" key="1">
    <citation type="submission" date="2016-07" db="EMBL/GenBank/DDBJ databases">
        <title>Pervasive Adenine N6-methylation of Active Genes in Fungi.</title>
        <authorList>
            <consortium name="DOE Joint Genome Institute"/>
            <person name="Mondo S.J."/>
            <person name="Dannebaum R.O."/>
            <person name="Kuo R.C."/>
            <person name="Labutti K."/>
            <person name="Haridas S."/>
            <person name="Kuo A."/>
            <person name="Salamov A."/>
            <person name="Ahrendt S.R."/>
            <person name="Lipzen A."/>
            <person name="Sullivan W."/>
            <person name="Andreopoulos W.B."/>
            <person name="Clum A."/>
            <person name="Lindquist E."/>
            <person name="Daum C."/>
            <person name="Ramamoorthy G.K."/>
            <person name="Gryganskyi A."/>
            <person name="Culley D."/>
            <person name="Magnuson J.K."/>
            <person name="James T.Y."/>
            <person name="O'Malley M.A."/>
            <person name="Stajich J.E."/>
            <person name="Spatafora J.W."/>
            <person name="Visel A."/>
            <person name="Grigoriev I.V."/>
        </authorList>
    </citation>
    <scope>NUCLEOTIDE SEQUENCE [LARGE SCALE GENOMIC DNA]</scope>
    <source>
        <strain evidence="3 4">62-1032</strain>
    </source>
</reference>
<dbReference type="PANTHER" id="PTHR31796">
    <property type="entry name" value="SUZ DOMAIN-CONTAINING PROTEIN 1"/>
    <property type="match status" value="1"/>
</dbReference>
<dbReference type="EMBL" id="MCGR01000019">
    <property type="protein sequence ID" value="ORY83511.1"/>
    <property type="molecule type" value="Genomic_DNA"/>
</dbReference>
<dbReference type="InterPro" id="IPR024771">
    <property type="entry name" value="SUZ"/>
</dbReference>
<feature type="region of interest" description="Disordered" evidence="1">
    <location>
        <begin position="1"/>
        <end position="224"/>
    </location>
</feature>
<dbReference type="InterPro" id="IPR039228">
    <property type="entry name" value="SZRD1"/>
</dbReference>
<name>A0A1Y2FHS4_9BASI</name>
<protein>
    <recommendedName>
        <fullName evidence="2">SUZ domain-containing protein</fullName>
    </recommendedName>
</protein>
<dbReference type="Pfam" id="PF12752">
    <property type="entry name" value="SUZ"/>
    <property type="match status" value="1"/>
</dbReference>
<evidence type="ECO:0000259" key="2">
    <source>
        <dbReference type="PROSITE" id="PS51673"/>
    </source>
</evidence>
<feature type="compositionally biased region" description="Low complexity" evidence="1">
    <location>
        <begin position="19"/>
        <end position="38"/>
    </location>
</feature>
<accession>A0A1Y2FHS4</accession>
<evidence type="ECO:0000256" key="1">
    <source>
        <dbReference type="SAM" id="MobiDB-lite"/>
    </source>
</evidence>
<feature type="compositionally biased region" description="Low complexity" evidence="1">
    <location>
        <begin position="162"/>
        <end position="178"/>
    </location>
</feature>